<proteinExistence type="predicted"/>
<reference evidence="1 2" key="1">
    <citation type="submission" date="2021-03" db="EMBL/GenBank/DDBJ databases">
        <title>Sequencing the genomes of 1000 actinobacteria strains.</title>
        <authorList>
            <person name="Klenk H.-P."/>
        </authorList>
    </citation>
    <scope>NUCLEOTIDE SEQUENCE [LARGE SCALE GENOMIC DNA]</scope>
    <source>
        <strain evidence="1 2">DSM 44580</strain>
    </source>
</reference>
<comment type="caution">
    <text evidence="1">The sequence shown here is derived from an EMBL/GenBank/DDBJ whole genome shotgun (WGS) entry which is preliminary data.</text>
</comment>
<dbReference type="Proteomes" id="UP001519363">
    <property type="component" value="Unassembled WGS sequence"/>
</dbReference>
<dbReference type="RefSeq" id="WP_143342818.1">
    <property type="nucleotide sequence ID" value="NZ_JAGIOO010000001.1"/>
</dbReference>
<sequence length="88" mass="9754">MTGIKRDLVRLLDHRQDFLEPGLHPQQLGHLDPEPVPAPEVDVNLSATHRTLPPALTRTHTVAPQRMPTVAIIARASGNIHPANLRIR</sequence>
<accession>A0ABS5A9S7</accession>
<gene>
    <name evidence="1" type="ORF">JOF53_002212</name>
</gene>
<dbReference type="EMBL" id="JAGIOO010000001">
    <property type="protein sequence ID" value="MBP2473340.1"/>
    <property type="molecule type" value="Genomic_DNA"/>
</dbReference>
<keyword evidence="2" id="KW-1185">Reference proteome</keyword>
<protein>
    <submittedName>
        <fullName evidence="1">Uncharacterized protein</fullName>
    </submittedName>
</protein>
<evidence type="ECO:0000313" key="1">
    <source>
        <dbReference type="EMBL" id="MBP2473340.1"/>
    </source>
</evidence>
<name>A0ABS5A9S7_9PSEU</name>
<evidence type="ECO:0000313" key="2">
    <source>
        <dbReference type="Proteomes" id="UP001519363"/>
    </source>
</evidence>
<organism evidence="1 2">
    <name type="scientific">Crossiella equi</name>
    <dbReference type="NCBI Taxonomy" id="130796"/>
    <lineage>
        <taxon>Bacteria</taxon>
        <taxon>Bacillati</taxon>
        <taxon>Actinomycetota</taxon>
        <taxon>Actinomycetes</taxon>
        <taxon>Pseudonocardiales</taxon>
        <taxon>Pseudonocardiaceae</taxon>
        <taxon>Crossiella</taxon>
    </lineage>
</organism>